<accession>A0A6A6XXG3</accession>
<organism evidence="3 4">
    <name type="scientific">Melanomma pulvis-pyrius CBS 109.77</name>
    <dbReference type="NCBI Taxonomy" id="1314802"/>
    <lineage>
        <taxon>Eukaryota</taxon>
        <taxon>Fungi</taxon>
        <taxon>Dikarya</taxon>
        <taxon>Ascomycota</taxon>
        <taxon>Pezizomycotina</taxon>
        <taxon>Dothideomycetes</taxon>
        <taxon>Pleosporomycetidae</taxon>
        <taxon>Pleosporales</taxon>
        <taxon>Melanommataceae</taxon>
        <taxon>Melanomma</taxon>
    </lineage>
</organism>
<keyword evidence="2" id="KW-0812">Transmembrane</keyword>
<dbReference type="PANTHER" id="PTHR33365:SF6">
    <property type="entry name" value="OXIDASE USTYA"/>
    <property type="match status" value="1"/>
</dbReference>
<evidence type="ECO:0000313" key="3">
    <source>
        <dbReference type="EMBL" id="KAF2800434.1"/>
    </source>
</evidence>
<sequence>MGIEPLEKQRLVYNDEDSNESLQYYYPDKRRSRSLIIVVLLLIVSLFANGAFLRTIYSLNHQRIPCTSEFTNLGYDKPSSYHIYTDFIHENRSISDPLWESLSSSPIMVALDVDYISTHKLKPSIPFPWDQSKGLFHIKAFHHIHCLKNIRHAYFEALAADPSSEPLIPPNHIAHCLDTIRQDIMCHADDTPMPTINERHKIGDGQVRMCKDWDALVSWTQAPERQACFKMIDEYRRVPNSLEEFAFCPNGSKHKSVMEGYFEKWGHKDPFEE</sequence>
<name>A0A6A6XXG3_9PLEO</name>
<dbReference type="PANTHER" id="PTHR33365">
    <property type="entry name" value="YALI0B05434P"/>
    <property type="match status" value="1"/>
</dbReference>
<dbReference type="InterPro" id="IPR021765">
    <property type="entry name" value="UstYa-like"/>
</dbReference>
<evidence type="ECO:0000256" key="1">
    <source>
        <dbReference type="ARBA" id="ARBA00035112"/>
    </source>
</evidence>
<dbReference type="GO" id="GO:0043386">
    <property type="term" value="P:mycotoxin biosynthetic process"/>
    <property type="evidence" value="ECO:0007669"/>
    <property type="project" value="InterPro"/>
</dbReference>
<dbReference type="Pfam" id="PF11807">
    <property type="entry name" value="UstYa"/>
    <property type="match status" value="1"/>
</dbReference>
<dbReference type="AlphaFoldDB" id="A0A6A6XXG3"/>
<dbReference type="EMBL" id="MU001747">
    <property type="protein sequence ID" value="KAF2800434.1"/>
    <property type="molecule type" value="Genomic_DNA"/>
</dbReference>
<protein>
    <submittedName>
        <fullName evidence="3">Uncharacterized protein</fullName>
    </submittedName>
</protein>
<dbReference type="Proteomes" id="UP000799757">
    <property type="component" value="Unassembled WGS sequence"/>
</dbReference>
<gene>
    <name evidence="3" type="ORF">K505DRAFT_292624</name>
</gene>
<keyword evidence="2" id="KW-1133">Transmembrane helix</keyword>
<feature type="transmembrane region" description="Helical" evidence="2">
    <location>
        <begin position="35"/>
        <end position="57"/>
    </location>
</feature>
<comment type="similarity">
    <text evidence="1">Belongs to the ustYa family.</text>
</comment>
<evidence type="ECO:0000313" key="4">
    <source>
        <dbReference type="Proteomes" id="UP000799757"/>
    </source>
</evidence>
<reference evidence="3" key="1">
    <citation type="journal article" date="2020" name="Stud. Mycol.">
        <title>101 Dothideomycetes genomes: a test case for predicting lifestyles and emergence of pathogens.</title>
        <authorList>
            <person name="Haridas S."/>
            <person name="Albert R."/>
            <person name="Binder M."/>
            <person name="Bloem J."/>
            <person name="Labutti K."/>
            <person name="Salamov A."/>
            <person name="Andreopoulos B."/>
            <person name="Baker S."/>
            <person name="Barry K."/>
            <person name="Bills G."/>
            <person name="Bluhm B."/>
            <person name="Cannon C."/>
            <person name="Castanera R."/>
            <person name="Culley D."/>
            <person name="Daum C."/>
            <person name="Ezra D."/>
            <person name="Gonzalez J."/>
            <person name="Henrissat B."/>
            <person name="Kuo A."/>
            <person name="Liang C."/>
            <person name="Lipzen A."/>
            <person name="Lutzoni F."/>
            <person name="Magnuson J."/>
            <person name="Mondo S."/>
            <person name="Nolan M."/>
            <person name="Ohm R."/>
            <person name="Pangilinan J."/>
            <person name="Park H.-J."/>
            <person name="Ramirez L."/>
            <person name="Alfaro M."/>
            <person name="Sun H."/>
            <person name="Tritt A."/>
            <person name="Yoshinaga Y."/>
            <person name="Zwiers L.-H."/>
            <person name="Turgeon B."/>
            <person name="Goodwin S."/>
            <person name="Spatafora J."/>
            <person name="Crous P."/>
            <person name="Grigoriev I."/>
        </authorList>
    </citation>
    <scope>NUCLEOTIDE SEQUENCE</scope>
    <source>
        <strain evidence="3">CBS 109.77</strain>
    </source>
</reference>
<keyword evidence="2" id="KW-0472">Membrane</keyword>
<evidence type="ECO:0000256" key="2">
    <source>
        <dbReference type="SAM" id="Phobius"/>
    </source>
</evidence>
<keyword evidence="4" id="KW-1185">Reference proteome</keyword>
<proteinExistence type="inferred from homology"/>
<dbReference type="OrthoDB" id="3687641at2759"/>